<dbReference type="PANTHER" id="PTHR10961">
    <property type="entry name" value="PEROXISOMAL SARCOSINE OXIDASE"/>
    <property type="match status" value="1"/>
</dbReference>
<comment type="similarity">
    <text evidence="2">Belongs to the MSOX/MTOX family.</text>
</comment>
<dbReference type="RefSeq" id="XP_013261871.1">
    <property type="nucleotide sequence ID" value="XM_013406417.1"/>
</dbReference>
<dbReference type="SUPFAM" id="SSF54373">
    <property type="entry name" value="FAD-linked reductases, C-terminal domain"/>
    <property type="match status" value="1"/>
</dbReference>
<dbReference type="AlphaFoldDB" id="A0A072PHI2"/>
<keyword evidence="8" id="KW-1185">Reference proteome</keyword>
<dbReference type="OrthoDB" id="2219495at2759"/>
<dbReference type="InterPro" id="IPR006076">
    <property type="entry name" value="FAD-dep_OxRdtase"/>
</dbReference>
<keyword evidence="3" id="KW-0285">Flavoprotein</keyword>
<dbReference type="InterPro" id="IPR036188">
    <property type="entry name" value="FAD/NAD-bd_sf"/>
</dbReference>
<keyword evidence="4" id="KW-0274">FAD</keyword>
<dbReference type="HOGENOM" id="CLU_007884_0_1_1"/>
<dbReference type="VEuPathDB" id="FungiDB:A1O9_04125"/>
<accession>A0A072PHI2</accession>
<proteinExistence type="inferred from homology"/>
<dbReference type="GO" id="GO:0050660">
    <property type="term" value="F:flavin adenine dinucleotide binding"/>
    <property type="evidence" value="ECO:0007669"/>
    <property type="project" value="InterPro"/>
</dbReference>
<dbReference type="Gene3D" id="3.30.9.10">
    <property type="entry name" value="D-Amino Acid Oxidase, subunit A, domain 2"/>
    <property type="match status" value="1"/>
</dbReference>
<keyword evidence="5" id="KW-0560">Oxidoreductase</keyword>
<evidence type="ECO:0000259" key="6">
    <source>
        <dbReference type="Pfam" id="PF01266"/>
    </source>
</evidence>
<organism evidence="7 8">
    <name type="scientific">Exophiala aquamarina CBS 119918</name>
    <dbReference type="NCBI Taxonomy" id="1182545"/>
    <lineage>
        <taxon>Eukaryota</taxon>
        <taxon>Fungi</taxon>
        <taxon>Dikarya</taxon>
        <taxon>Ascomycota</taxon>
        <taxon>Pezizomycotina</taxon>
        <taxon>Eurotiomycetes</taxon>
        <taxon>Chaetothyriomycetidae</taxon>
        <taxon>Chaetothyriales</taxon>
        <taxon>Herpotrichiellaceae</taxon>
        <taxon>Exophiala</taxon>
    </lineage>
</organism>
<dbReference type="GO" id="GO:0050031">
    <property type="term" value="F:L-pipecolate oxidase activity"/>
    <property type="evidence" value="ECO:0007669"/>
    <property type="project" value="TreeGrafter"/>
</dbReference>
<dbReference type="PANTHER" id="PTHR10961:SF45">
    <property type="entry name" value="FAD DEPENDENT OXIDOREDUCTASE DOMAIN-CONTAINING PROTEIN-RELATED"/>
    <property type="match status" value="1"/>
</dbReference>
<evidence type="ECO:0000256" key="3">
    <source>
        <dbReference type="ARBA" id="ARBA00022630"/>
    </source>
</evidence>
<comment type="cofactor">
    <cofactor evidence="1">
        <name>FAD</name>
        <dbReference type="ChEBI" id="CHEBI:57692"/>
    </cofactor>
</comment>
<dbReference type="GO" id="GO:0004657">
    <property type="term" value="F:proline dehydrogenase activity"/>
    <property type="evidence" value="ECO:0007669"/>
    <property type="project" value="TreeGrafter"/>
</dbReference>
<reference evidence="7 8" key="1">
    <citation type="submission" date="2013-03" db="EMBL/GenBank/DDBJ databases">
        <title>The Genome Sequence of Exophiala aquamarina CBS 119918.</title>
        <authorList>
            <consortium name="The Broad Institute Genomics Platform"/>
            <person name="Cuomo C."/>
            <person name="de Hoog S."/>
            <person name="Gorbushina A."/>
            <person name="Walker B."/>
            <person name="Young S.K."/>
            <person name="Zeng Q."/>
            <person name="Gargeya S."/>
            <person name="Fitzgerald M."/>
            <person name="Haas B."/>
            <person name="Abouelleil A."/>
            <person name="Allen A.W."/>
            <person name="Alvarado L."/>
            <person name="Arachchi H.M."/>
            <person name="Berlin A.M."/>
            <person name="Chapman S.B."/>
            <person name="Gainer-Dewar J."/>
            <person name="Goldberg J."/>
            <person name="Griggs A."/>
            <person name="Gujja S."/>
            <person name="Hansen M."/>
            <person name="Howarth C."/>
            <person name="Imamovic A."/>
            <person name="Ireland A."/>
            <person name="Larimer J."/>
            <person name="McCowan C."/>
            <person name="Murphy C."/>
            <person name="Pearson M."/>
            <person name="Poon T.W."/>
            <person name="Priest M."/>
            <person name="Roberts A."/>
            <person name="Saif S."/>
            <person name="Shea T."/>
            <person name="Sisk P."/>
            <person name="Sykes S."/>
            <person name="Wortman J."/>
            <person name="Nusbaum C."/>
            <person name="Birren B."/>
        </authorList>
    </citation>
    <scope>NUCLEOTIDE SEQUENCE [LARGE SCALE GENOMIC DNA]</scope>
    <source>
        <strain evidence="7 8">CBS 119918</strain>
    </source>
</reference>
<comment type="caution">
    <text evidence="7">The sequence shown here is derived from an EMBL/GenBank/DDBJ whole genome shotgun (WGS) entry which is preliminary data.</text>
</comment>
<evidence type="ECO:0000313" key="7">
    <source>
        <dbReference type="EMBL" id="KEF59281.1"/>
    </source>
</evidence>
<dbReference type="Proteomes" id="UP000027920">
    <property type="component" value="Unassembled WGS sequence"/>
</dbReference>
<evidence type="ECO:0000313" key="8">
    <source>
        <dbReference type="Proteomes" id="UP000027920"/>
    </source>
</evidence>
<dbReference type="Pfam" id="PF01266">
    <property type="entry name" value="DAO"/>
    <property type="match status" value="1"/>
</dbReference>
<gene>
    <name evidence="7" type="ORF">A1O9_04125</name>
</gene>
<evidence type="ECO:0000256" key="5">
    <source>
        <dbReference type="ARBA" id="ARBA00023002"/>
    </source>
</evidence>
<dbReference type="GO" id="GO:0008115">
    <property type="term" value="F:sarcosine oxidase activity"/>
    <property type="evidence" value="ECO:0007669"/>
    <property type="project" value="TreeGrafter"/>
</dbReference>
<dbReference type="Gene3D" id="3.50.50.60">
    <property type="entry name" value="FAD/NAD(P)-binding domain"/>
    <property type="match status" value="1"/>
</dbReference>
<evidence type="ECO:0000256" key="1">
    <source>
        <dbReference type="ARBA" id="ARBA00001974"/>
    </source>
</evidence>
<dbReference type="InterPro" id="IPR045170">
    <property type="entry name" value="MTOX"/>
</dbReference>
<evidence type="ECO:0000256" key="2">
    <source>
        <dbReference type="ARBA" id="ARBA00010989"/>
    </source>
</evidence>
<protein>
    <recommendedName>
        <fullName evidence="6">FAD dependent oxidoreductase domain-containing protein</fullName>
    </recommendedName>
</protein>
<dbReference type="SUPFAM" id="SSF51905">
    <property type="entry name" value="FAD/NAD(P)-binding domain"/>
    <property type="match status" value="1"/>
</dbReference>
<evidence type="ECO:0000256" key="4">
    <source>
        <dbReference type="ARBA" id="ARBA00022827"/>
    </source>
</evidence>
<name>A0A072PHI2_9EURO</name>
<sequence>MTSLNKKDAIVIVGAGVFGLTTALSLRRRGYEDVTVLDRMAPPVPDGSSCDISRIVRSDYADPFYATLGREAIQAWRDGPFARFYHNSSFVLTTESQPDVYLEKLKVLLRGQGETLQDFHSTAELQQNFPALREIQDNLSGYINGNGGWADAAGSIGLLASMCTAEGVSIVTGPRGTVLSLLITNSRVEGVTVALGPPVRGRSVILATGAWTNGFLDLTYAMSSSAQPVGFIQLTPEEAQSVASMPTLINMTTGFFVFPPFPGTNILKVARHSHGFESTVPVQGTDRTISAPKRDSNNAASQFIPESADAAFRQFLERILPGFAKKPWVQRRLCWYTDTPEGNFVVDHHPSIRGLFLATGGAGHGFKFLPVLGRYIADCFEGKASTQVRDRWKLRKDPGVRGPLVCNDGSRRGPEKRLLTPFEQAKL</sequence>
<dbReference type="STRING" id="1182545.A0A072PHI2"/>
<dbReference type="EMBL" id="AMGV01000003">
    <property type="protein sequence ID" value="KEF59281.1"/>
    <property type="molecule type" value="Genomic_DNA"/>
</dbReference>
<feature type="domain" description="FAD dependent oxidoreductase" evidence="6">
    <location>
        <begin position="10"/>
        <end position="378"/>
    </location>
</feature>
<dbReference type="GeneID" id="25279058"/>